<name>A0A5P2CAF6_STRVZ</name>
<organism evidence="3 4">
    <name type="scientific">Streptomyces venezuelae</name>
    <dbReference type="NCBI Taxonomy" id="54571"/>
    <lineage>
        <taxon>Bacteria</taxon>
        <taxon>Bacillati</taxon>
        <taxon>Actinomycetota</taxon>
        <taxon>Actinomycetes</taxon>
        <taxon>Kitasatosporales</taxon>
        <taxon>Streptomycetaceae</taxon>
        <taxon>Streptomyces</taxon>
    </lineage>
</organism>
<proteinExistence type="predicted"/>
<feature type="compositionally biased region" description="Low complexity" evidence="1">
    <location>
        <begin position="108"/>
        <end position="117"/>
    </location>
</feature>
<reference evidence="3 4" key="1">
    <citation type="submission" date="2018-05" db="EMBL/GenBank/DDBJ databases">
        <title>Streptomyces venezuelae.</title>
        <authorList>
            <person name="Kim W."/>
            <person name="Lee N."/>
            <person name="Cho B.-K."/>
        </authorList>
    </citation>
    <scope>NUCLEOTIDE SEQUENCE [LARGE SCALE GENOMIC DNA]</scope>
    <source>
        <strain evidence="3 4">ATCC 14585</strain>
    </source>
</reference>
<accession>A0A5P2CAF6</accession>
<sequence>MSQPSRSARLASSAVSLLVTVLALFVPSAAAYGTPADGPLARHTVVAHAEKQTAPHDIPALHVTVTHRLDAHLPGPQPIGPPRTAVDTAPHRALGGPDVRLRAVPATPRQAGAQAAPRGPPRR</sequence>
<evidence type="ECO:0000313" key="4">
    <source>
        <dbReference type="Proteomes" id="UP000324015"/>
    </source>
</evidence>
<evidence type="ECO:0008006" key="5">
    <source>
        <dbReference type="Google" id="ProtNLM"/>
    </source>
</evidence>
<dbReference type="AlphaFoldDB" id="A0A5P2CAF6"/>
<feature type="chain" id="PRO_5024799535" description="Secreted protein" evidence="2">
    <location>
        <begin position="32"/>
        <end position="123"/>
    </location>
</feature>
<feature type="signal peptide" evidence="2">
    <location>
        <begin position="1"/>
        <end position="31"/>
    </location>
</feature>
<evidence type="ECO:0000256" key="2">
    <source>
        <dbReference type="SAM" id="SignalP"/>
    </source>
</evidence>
<gene>
    <name evidence="3" type="ORF">DEJ49_01165</name>
</gene>
<evidence type="ECO:0000256" key="1">
    <source>
        <dbReference type="SAM" id="MobiDB-lite"/>
    </source>
</evidence>
<keyword evidence="2" id="KW-0732">Signal</keyword>
<feature type="region of interest" description="Disordered" evidence="1">
    <location>
        <begin position="71"/>
        <end position="123"/>
    </location>
</feature>
<dbReference type="EMBL" id="CP029191">
    <property type="protein sequence ID" value="QES39765.1"/>
    <property type="molecule type" value="Genomic_DNA"/>
</dbReference>
<dbReference type="Proteomes" id="UP000324015">
    <property type="component" value="Chromosome"/>
</dbReference>
<evidence type="ECO:0000313" key="3">
    <source>
        <dbReference type="EMBL" id="QES39765.1"/>
    </source>
</evidence>
<dbReference type="RefSeq" id="WP_150181937.1">
    <property type="nucleotide sequence ID" value="NZ_CP029191.1"/>
</dbReference>
<protein>
    <recommendedName>
        <fullName evidence="5">Secreted protein</fullName>
    </recommendedName>
</protein>